<organism evidence="1 2">
    <name type="scientific">Scortum barcoo</name>
    <name type="common">barcoo grunter</name>
    <dbReference type="NCBI Taxonomy" id="214431"/>
    <lineage>
        <taxon>Eukaryota</taxon>
        <taxon>Metazoa</taxon>
        <taxon>Chordata</taxon>
        <taxon>Craniata</taxon>
        <taxon>Vertebrata</taxon>
        <taxon>Euteleostomi</taxon>
        <taxon>Actinopterygii</taxon>
        <taxon>Neopterygii</taxon>
        <taxon>Teleostei</taxon>
        <taxon>Neoteleostei</taxon>
        <taxon>Acanthomorphata</taxon>
        <taxon>Eupercaria</taxon>
        <taxon>Centrarchiformes</taxon>
        <taxon>Terapontoidei</taxon>
        <taxon>Terapontidae</taxon>
        <taxon>Scortum</taxon>
    </lineage>
</organism>
<protein>
    <submittedName>
        <fullName evidence="1">Uncharacterized protein</fullName>
    </submittedName>
</protein>
<name>A0ACB8VDN3_9TELE</name>
<gene>
    <name evidence="1" type="ORF">L3Q82_004957</name>
</gene>
<comment type="caution">
    <text evidence="1">The sequence shown here is derived from an EMBL/GenBank/DDBJ whole genome shotgun (WGS) entry which is preliminary data.</text>
</comment>
<reference evidence="1" key="1">
    <citation type="submission" date="2022-04" db="EMBL/GenBank/DDBJ databases">
        <title>Jade perch genome.</title>
        <authorList>
            <person name="Chao B."/>
        </authorList>
    </citation>
    <scope>NUCLEOTIDE SEQUENCE</scope>
    <source>
        <strain evidence="1">CB-2022</strain>
    </source>
</reference>
<keyword evidence="2" id="KW-1185">Reference proteome</keyword>
<dbReference type="EMBL" id="CM041552">
    <property type="protein sequence ID" value="KAI3353717.1"/>
    <property type="molecule type" value="Genomic_DNA"/>
</dbReference>
<dbReference type="Proteomes" id="UP000831701">
    <property type="component" value="Chromosome 22"/>
</dbReference>
<proteinExistence type="predicted"/>
<accession>A0ACB8VDN3</accession>
<sequence length="100" mass="11382">MELVVEHWTSSIPSTGCLRDLWEFAQPVHMCFVDLEKAFDRVPCGILWAVLQAVRSLYDRSRSLVHIAGSKSDLFPVHVGFRQGCLFVTNSVHNLYGKDF</sequence>
<evidence type="ECO:0000313" key="2">
    <source>
        <dbReference type="Proteomes" id="UP000831701"/>
    </source>
</evidence>
<evidence type="ECO:0000313" key="1">
    <source>
        <dbReference type="EMBL" id="KAI3353717.1"/>
    </source>
</evidence>